<keyword evidence="3 5" id="KW-1133">Transmembrane helix</keyword>
<dbReference type="GeneID" id="54554125"/>
<reference evidence="6" key="1">
    <citation type="journal article" date="2020" name="Stud. Mycol.">
        <title>101 Dothideomycetes genomes: a test case for predicting lifestyles and emergence of pathogens.</title>
        <authorList>
            <person name="Haridas S."/>
            <person name="Albert R."/>
            <person name="Binder M."/>
            <person name="Bloem J."/>
            <person name="Labutti K."/>
            <person name="Salamov A."/>
            <person name="Andreopoulos B."/>
            <person name="Baker S."/>
            <person name="Barry K."/>
            <person name="Bills G."/>
            <person name="Bluhm B."/>
            <person name="Cannon C."/>
            <person name="Castanera R."/>
            <person name="Culley D."/>
            <person name="Daum C."/>
            <person name="Ezra D."/>
            <person name="Gonzalez J."/>
            <person name="Henrissat B."/>
            <person name="Kuo A."/>
            <person name="Liang C."/>
            <person name="Lipzen A."/>
            <person name="Lutzoni F."/>
            <person name="Magnuson J."/>
            <person name="Mondo S."/>
            <person name="Nolan M."/>
            <person name="Ohm R."/>
            <person name="Pangilinan J."/>
            <person name="Park H.-J."/>
            <person name="Ramirez L."/>
            <person name="Alfaro M."/>
            <person name="Sun H."/>
            <person name="Tritt A."/>
            <person name="Yoshinaga Y."/>
            <person name="Zwiers L.-H."/>
            <person name="Turgeon B."/>
            <person name="Goodwin S."/>
            <person name="Spatafora J."/>
            <person name="Crous P."/>
            <person name="Grigoriev I."/>
        </authorList>
    </citation>
    <scope>NUCLEOTIDE SEQUENCE</scope>
    <source>
        <strain evidence="6">CBS 379.55</strain>
    </source>
</reference>
<dbReference type="SUPFAM" id="SSF161084">
    <property type="entry name" value="MAPEG domain-like"/>
    <property type="match status" value="1"/>
</dbReference>
<dbReference type="Gene3D" id="1.20.120.550">
    <property type="entry name" value="Membrane associated eicosanoid/glutathione metabolism-like domain"/>
    <property type="match status" value="1"/>
</dbReference>
<evidence type="ECO:0008006" key="8">
    <source>
        <dbReference type="Google" id="ProtNLM"/>
    </source>
</evidence>
<keyword evidence="2 5" id="KW-0812">Transmembrane</keyword>
<dbReference type="PANTHER" id="PTHR35371:SF1">
    <property type="entry name" value="BLR7753 PROTEIN"/>
    <property type="match status" value="1"/>
</dbReference>
<feature type="transmembrane region" description="Helical" evidence="5">
    <location>
        <begin position="96"/>
        <end position="117"/>
    </location>
</feature>
<feature type="transmembrane region" description="Helical" evidence="5">
    <location>
        <begin position="6"/>
        <end position="28"/>
    </location>
</feature>
<comment type="subcellular location">
    <subcellularLocation>
        <location evidence="1">Membrane</location>
    </subcellularLocation>
</comment>
<evidence type="ECO:0000256" key="5">
    <source>
        <dbReference type="SAM" id="Phobius"/>
    </source>
</evidence>
<gene>
    <name evidence="6" type="ORF">EI97DRAFT_458911</name>
</gene>
<evidence type="ECO:0000313" key="7">
    <source>
        <dbReference type="Proteomes" id="UP000800097"/>
    </source>
</evidence>
<dbReference type="EMBL" id="ML986495">
    <property type="protein sequence ID" value="KAF2275913.1"/>
    <property type="molecule type" value="Genomic_DNA"/>
</dbReference>
<proteinExistence type="predicted"/>
<evidence type="ECO:0000256" key="4">
    <source>
        <dbReference type="ARBA" id="ARBA00023136"/>
    </source>
</evidence>
<dbReference type="RefSeq" id="XP_033653452.1">
    <property type="nucleotide sequence ID" value="XM_033800950.1"/>
</dbReference>
<evidence type="ECO:0000256" key="3">
    <source>
        <dbReference type="ARBA" id="ARBA00022989"/>
    </source>
</evidence>
<dbReference type="Proteomes" id="UP000800097">
    <property type="component" value="Unassembled WGS sequence"/>
</dbReference>
<dbReference type="InterPro" id="IPR001129">
    <property type="entry name" value="Membr-assoc_MAPEG"/>
</dbReference>
<name>A0A6A6JIJ2_WESOR</name>
<dbReference type="AlphaFoldDB" id="A0A6A6JIJ2"/>
<dbReference type="InterPro" id="IPR023352">
    <property type="entry name" value="MAPEG-like_dom_sf"/>
</dbReference>
<evidence type="ECO:0000256" key="2">
    <source>
        <dbReference type="ARBA" id="ARBA00022692"/>
    </source>
</evidence>
<feature type="transmembrane region" description="Helical" evidence="5">
    <location>
        <begin position="123"/>
        <end position="142"/>
    </location>
</feature>
<keyword evidence="7" id="KW-1185">Reference proteome</keyword>
<dbReference type="Pfam" id="PF01124">
    <property type="entry name" value="MAPEG"/>
    <property type="match status" value="1"/>
</dbReference>
<sequence>MTPNLSLYAIPAYWLLALYPHAYAITLVKRANNNKWNNANPRGTSTTNTYQKCVPEATFARFERAEAAHKNLMENAPFVVGAVAVGNWAGLGSGTLNTVLGTYLALRVLYVAFYINVTSNKYSYLRTLVWTASTTLLMGLFVKAGNKIAFA</sequence>
<dbReference type="OrthoDB" id="2122304at2759"/>
<evidence type="ECO:0000313" key="6">
    <source>
        <dbReference type="EMBL" id="KAF2275913.1"/>
    </source>
</evidence>
<dbReference type="PANTHER" id="PTHR35371">
    <property type="entry name" value="INNER MEMBRANE PROTEIN"/>
    <property type="match status" value="1"/>
</dbReference>
<protein>
    <recommendedName>
        <fullName evidence="8">Membrane-associated proteins in eicosanoid and glutathione metabolism</fullName>
    </recommendedName>
</protein>
<keyword evidence="4 5" id="KW-0472">Membrane</keyword>
<evidence type="ECO:0000256" key="1">
    <source>
        <dbReference type="ARBA" id="ARBA00004370"/>
    </source>
</evidence>
<organism evidence="6 7">
    <name type="scientific">Westerdykella ornata</name>
    <dbReference type="NCBI Taxonomy" id="318751"/>
    <lineage>
        <taxon>Eukaryota</taxon>
        <taxon>Fungi</taxon>
        <taxon>Dikarya</taxon>
        <taxon>Ascomycota</taxon>
        <taxon>Pezizomycotina</taxon>
        <taxon>Dothideomycetes</taxon>
        <taxon>Pleosporomycetidae</taxon>
        <taxon>Pleosporales</taxon>
        <taxon>Sporormiaceae</taxon>
        <taxon>Westerdykella</taxon>
    </lineage>
</organism>
<dbReference type="GO" id="GO:0016020">
    <property type="term" value="C:membrane"/>
    <property type="evidence" value="ECO:0007669"/>
    <property type="project" value="UniProtKB-SubCell"/>
</dbReference>
<accession>A0A6A6JIJ2</accession>